<protein>
    <submittedName>
        <fullName evidence="2">Uncharacterized protein</fullName>
    </submittedName>
</protein>
<dbReference type="EMBL" id="JABXWD010000104">
    <property type="protein sequence ID" value="MBV6341409.1"/>
    <property type="molecule type" value="Genomic_DNA"/>
</dbReference>
<gene>
    <name evidence="2" type="ORF">HWQ67_07410</name>
</gene>
<evidence type="ECO:0000313" key="2">
    <source>
        <dbReference type="EMBL" id="MBV6341409.1"/>
    </source>
</evidence>
<name>A0ABS6RZG3_9BACT</name>
<dbReference type="RefSeq" id="WP_218252044.1">
    <property type="nucleotide sequence ID" value="NZ_JABXWD010000104.1"/>
</dbReference>
<accession>A0ABS6RZG3</accession>
<organism evidence="2 3">
    <name type="scientific">Candidatus Magnetobacterium casense</name>
    <dbReference type="NCBI Taxonomy" id="1455061"/>
    <lineage>
        <taxon>Bacteria</taxon>
        <taxon>Pseudomonadati</taxon>
        <taxon>Nitrospirota</taxon>
        <taxon>Thermodesulfovibrionia</taxon>
        <taxon>Thermodesulfovibrionales</taxon>
        <taxon>Candidatus Magnetobacteriaceae</taxon>
        <taxon>Candidatus Magnetobacterium</taxon>
    </lineage>
</organism>
<keyword evidence="3" id="KW-1185">Reference proteome</keyword>
<proteinExistence type="predicted"/>
<dbReference type="SUPFAM" id="SSF63825">
    <property type="entry name" value="YWTD domain"/>
    <property type="match status" value="1"/>
</dbReference>
<keyword evidence="1" id="KW-0472">Membrane</keyword>
<evidence type="ECO:0000313" key="3">
    <source>
        <dbReference type="Proteomes" id="UP001196980"/>
    </source>
</evidence>
<sequence length="196" mass="21290">MITKPWSKESLLRYINPADKQQKSERFVGAVCLILVEALVVLLYFTGTASAGFKYTTAWSTYNPSNGAGTAFDGPTFIGYLKSNSNLLIVNSHAGVDDGGNVIVQQTDGTYVATPVNTINKGPIGTATNPNNGNVYVSTYYDSKIYKYTEALGTLTYDSTITECTLNGVVGPYTFGKMFYTRQKQVCKLKSSVYAS</sequence>
<keyword evidence="1" id="KW-1133">Transmembrane helix</keyword>
<evidence type="ECO:0000256" key="1">
    <source>
        <dbReference type="SAM" id="Phobius"/>
    </source>
</evidence>
<dbReference type="Proteomes" id="UP001196980">
    <property type="component" value="Unassembled WGS sequence"/>
</dbReference>
<comment type="caution">
    <text evidence="2">The sequence shown here is derived from an EMBL/GenBank/DDBJ whole genome shotgun (WGS) entry which is preliminary data.</text>
</comment>
<reference evidence="2 3" key="1">
    <citation type="journal article" date="2020" name="J Geophys Res Biogeosci">
        <title>Magnetotaxis as an Adaptation to Enable Bacterial Shuttling of Microbial Sulfur and Sulfur Cycling Across Aquatic Oxic#Anoxic Interfaces.</title>
        <authorList>
            <person name="Li J."/>
            <person name="Liu P."/>
            <person name="Wang J."/>
            <person name="Roberts A.P."/>
            <person name="Pan Y."/>
        </authorList>
    </citation>
    <scope>NUCLEOTIDE SEQUENCE [LARGE SCALE GENOMIC DNA]</scope>
    <source>
        <strain evidence="2 3">MYR-1_YQ</strain>
    </source>
</reference>
<keyword evidence="1" id="KW-0812">Transmembrane</keyword>
<feature type="transmembrane region" description="Helical" evidence="1">
    <location>
        <begin position="27"/>
        <end position="45"/>
    </location>
</feature>